<protein>
    <submittedName>
        <fullName evidence="1">Uncharacterized protein</fullName>
    </submittedName>
</protein>
<evidence type="ECO:0000313" key="2">
    <source>
        <dbReference type="Proteomes" id="UP000078540"/>
    </source>
</evidence>
<dbReference type="Proteomes" id="UP000078540">
    <property type="component" value="Unassembled WGS sequence"/>
</dbReference>
<organism evidence="1 2">
    <name type="scientific">Atta colombica</name>
    <dbReference type="NCBI Taxonomy" id="520822"/>
    <lineage>
        <taxon>Eukaryota</taxon>
        <taxon>Metazoa</taxon>
        <taxon>Ecdysozoa</taxon>
        <taxon>Arthropoda</taxon>
        <taxon>Hexapoda</taxon>
        <taxon>Insecta</taxon>
        <taxon>Pterygota</taxon>
        <taxon>Neoptera</taxon>
        <taxon>Endopterygota</taxon>
        <taxon>Hymenoptera</taxon>
        <taxon>Apocrita</taxon>
        <taxon>Aculeata</taxon>
        <taxon>Formicoidea</taxon>
        <taxon>Formicidae</taxon>
        <taxon>Myrmicinae</taxon>
        <taxon>Atta</taxon>
    </lineage>
</organism>
<name>A0A195BVQ7_9HYME</name>
<evidence type="ECO:0000313" key="1">
    <source>
        <dbReference type="EMBL" id="KYM92355.1"/>
    </source>
</evidence>
<accession>A0A195BVQ7</accession>
<sequence length="70" mass="8057">MVSDTLYITYFTEIQFSREMDRDCCWDTRGGHRRRGNKSFAVDLCLAYAGRKSPDASLTSSTRLWESSLP</sequence>
<dbReference type="EMBL" id="KQ976401">
    <property type="protein sequence ID" value="KYM92355.1"/>
    <property type="molecule type" value="Genomic_DNA"/>
</dbReference>
<gene>
    <name evidence="1" type="ORF">ALC53_00810</name>
</gene>
<reference evidence="1 2" key="1">
    <citation type="submission" date="2015-09" db="EMBL/GenBank/DDBJ databases">
        <title>Atta colombica WGS genome.</title>
        <authorList>
            <person name="Nygaard S."/>
            <person name="Hu H."/>
            <person name="Boomsma J."/>
            <person name="Zhang G."/>
        </authorList>
    </citation>
    <scope>NUCLEOTIDE SEQUENCE [LARGE SCALE GENOMIC DNA]</scope>
    <source>
        <strain evidence="1">Treedump-2</strain>
        <tissue evidence="1">Whole body</tissue>
    </source>
</reference>
<dbReference type="AlphaFoldDB" id="A0A195BVQ7"/>
<proteinExistence type="predicted"/>
<keyword evidence="2" id="KW-1185">Reference proteome</keyword>